<evidence type="ECO:0000313" key="2">
    <source>
        <dbReference type="EMBL" id="JAQ07118.1"/>
    </source>
</evidence>
<feature type="region of interest" description="Disordered" evidence="1">
    <location>
        <begin position="45"/>
        <end position="147"/>
    </location>
</feature>
<feature type="non-terminal residue" evidence="2">
    <location>
        <position position="1"/>
    </location>
</feature>
<sequence length="147" mass="14464">FGSHSSYNAMAFQRLPWLGFTVIVLAVTISEGCWVNVATASPSSIPVTVTPSPGGSTEAGNSMTSAGVGSPIVPTMAPPDGSTPVLGGSTPNPGGNNPDPVLTTTVPGGSQPMPGDITTSRPGLPDSPAPPGVTPQAELPLTTASTS</sequence>
<feature type="compositionally biased region" description="Low complexity" evidence="1">
    <location>
        <begin position="87"/>
        <end position="100"/>
    </location>
</feature>
<dbReference type="AlphaFoldDB" id="A0A146LG70"/>
<feature type="compositionally biased region" description="Polar residues" evidence="1">
    <location>
        <begin position="54"/>
        <end position="67"/>
    </location>
</feature>
<dbReference type="EMBL" id="GDHC01011511">
    <property type="protein sequence ID" value="JAQ07118.1"/>
    <property type="molecule type" value="Transcribed_RNA"/>
</dbReference>
<protein>
    <submittedName>
        <fullName evidence="2">Uncharacterized protein</fullName>
    </submittedName>
</protein>
<reference evidence="2" key="1">
    <citation type="journal article" date="2016" name="Gigascience">
        <title>De novo construction of an expanded transcriptome assembly for the western tarnished plant bug, Lygus hesperus.</title>
        <authorList>
            <person name="Tassone E.E."/>
            <person name="Geib S.M."/>
            <person name="Hall B."/>
            <person name="Fabrick J.A."/>
            <person name="Brent C.S."/>
            <person name="Hull J.J."/>
        </authorList>
    </citation>
    <scope>NUCLEOTIDE SEQUENCE</scope>
</reference>
<gene>
    <name evidence="2" type="ORF">g.88484</name>
</gene>
<organism evidence="2">
    <name type="scientific">Lygus hesperus</name>
    <name type="common">Western plant bug</name>
    <dbReference type="NCBI Taxonomy" id="30085"/>
    <lineage>
        <taxon>Eukaryota</taxon>
        <taxon>Metazoa</taxon>
        <taxon>Ecdysozoa</taxon>
        <taxon>Arthropoda</taxon>
        <taxon>Hexapoda</taxon>
        <taxon>Insecta</taxon>
        <taxon>Pterygota</taxon>
        <taxon>Neoptera</taxon>
        <taxon>Paraneoptera</taxon>
        <taxon>Hemiptera</taxon>
        <taxon>Heteroptera</taxon>
        <taxon>Panheteroptera</taxon>
        <taxon>Cimicomorpha</taxon>
        <taxon>Miridae</taxon>
        <taxon>Mirini</taxon>
        <taxon>Lygus</taxon>
    </lineage>
</organism>
<accession>A0A146LG70</accession>
<evidence type="ECO:0000256" key="1">
    <source>
        <dbReference type="SAM" id="MobiDB-lite"/>
    </source>
</evidence>
<name>A0A146LG70_LYGHE</name>
<proteinExistence type="predicted"/>